<dbReference type="KEGG" id="vg:29060435"/>
<keyword evidence="2" id="KW-1185">Reference proteome</keyword>
<organism evidence="1 2">
    <name type="scientific">Salmonella phage vB_SnwM_CGG4-1</name>
    <dbReference type="NCBI Taxonomy" id="1815631"/>
    <lineage>
        <taxon>Viruses</taxon>
        <taxon>Duplodnaviria</taxon>
        <taxon>Heunggongvirae</taxon>
        <taxon>Uroviricota</taxon>
        <taxon>Caudoviricetes</taxon>
        <taxon>Pantevenvirales</taxon>
        <taxon>Straboviridae</taxon>
        <taxon>Tevenvirinae</taxon>
        <taxon>Gelderlandvirus</taxon>
        <taxon>Gelderlandvirus cgg41</taxon>
    </lineage>
</organism>
<dbReference type="RefSeq" id="YP_009286618.1">
    <property type="nucleotide sequence ID" value="NC_031065.1"/>
</dbReference>
<dbReference type="EMBL" id="KU867307">
    <property type="protein sequence ID" value="ANA49606.1"/>
    <property type="molecule type" value="Genomic_DNA"/>
</dbReference>
<name>A0A1B0VVP4_9CAUD</name>
<gene>
    <name evidence="1" type="ORF">CGG41_252</name>
</gene>
<sequence length="43" mass="5055">MYELMSIITREKKSVICSAIKYELARIIPNITKQIARIDKIFI</sequence>
<reference evidence="2" key="1">
    <citation type="submission" date="2016-03" db="EMBL/GenBank/DDBJ databases">
        <authorList>
            <person name="Cucic S."/>
            <person name="Anany H."/>
            <person name="Brovko L."/>
            <person name="Kropinski A.M."/>
            <person name="Griffiths M.W."/>
        </authorList>
    </citation>
    <scope>NUCLEOTIDE SEQUENCE [LARGE SCALE GENOMIC DNA]</scope>
</reference>
<accession>A0A1B0VVP4</accession>
<protein>
    <submittedName>
        <fullName evidence="1">Uncharacterized protein</fullName>
    </submittedName>
</protein>
<dbReference type="GeneID" id="29060435"/>
<proteinExistence type="predicted"/>
<dbReference type="Proteomes" id="UP000204511">
    <property type="component" value="Genome"/>
</dbReference>
<evidence type="ECO:0000313" key="1">
    <source>
        <dbReference type="EMBL" id="ANA49606.1"/>
    </source>
</evidence>
<evidence type="ECO:0000313" key="2">
    <source>
        <dbReference type="Proteomes" id="UP000204511"/>
    </source>
</evidence>